<evidence type="ECO:0000256" key="3">
    <source>
        <dbReference type="ARBA" id="ARBA00022502"/>
    </source>
</evidence>
<feature type="transmembrane region" description="Helical" evidence="11">
    <location>
        <begin position="345"/>
        <end position="367"/>
    </location>
</feature>
<dbReference type="KEGG" id="csol:105365194"/>
<evidence type="ECO:0000256" key="4">
    <source>
        <dbReference type="ARBA" id="ARBA00022676"/>
    </source>
</evidence>
<dbReference type="PANTHER" id="PTHR22760">
    <property type="entry name" value="GLYCOSYLTRANSFERASE"/>
    <property type="match status" value="1"/>
</dbReference>
<protein>
    <recommendedName>
        <fullName evidence="11">Mannosyltransferase</fullName>
        <ecNumber evidence="11">2.4.1.-</ecNumber>
    </recommendedName>
</protein>
<evidence type="ECO:0000256" key="10">
    <source>
        <dbReference type="ARBA" id="ARBA00038466"/>
    </source>
</evidence>
<comment type="pathway">
    <text evidence="2">Glycolipid biosynthesis; glycosylphosphatidylinositol-anchor biosynthesis.</text>
</comment>
<evidence type="ECO:0000313" key="13">
    <source>
        <dbReference type="RefSeq" id="XP_011501596.1"/>
    </source>
</evidence>
<feature type="transmembrane region" description="Helical" evidence="11">
    <location>
        <begin position="273"/>
        <end position="296"/>
    </location>
</feature>
<evidence type="ECO:0000256" key="7">
    <source>
        <dbReference type="ARBA" id="ARBA00022824"/>
    </source>
</evidence>
<dbReference type="GeneID" id="105365194"/>
<dbReference type="AlphaFoldDB" id="A0AAJ6YP13"/>
<keyword evidence="9 11" id="KW-0472">Membrane</keyword>
<sequence length="667" mass="77799">MQPLSLFCCSKNDNHKILHFCSKRALYWLFATLRLVLVFVPQTGYIHPDEFFQFIEVAAGDSFDIDVYKPWEFNITFPVRNSLFPQLCVRIPYFILAGLNPYCEYFFGFSLKTPYFLILFPRLMMTILSFTSDYCLYKICLIFRRSYIDRLTVFASSYVMLIYSTRTFSNAVEMILTSVLLYHVSRCMELSNKVVLQSDYLADKYYRAKTGVERTKIYKLRMSLPPHSLNDCLLLATITVFGIFNRPTFLAFSFAPIFFWLHRGLGSKSVGFLDFHIRMLTFICFGIPTVIGLILYDSLYFGYLTMAEIGKFEISMNNFVVTPFNFLKYNSITDNLKNHGIHPCFLHVAVNVPLLFNVLGIIGIITFGRMLNSGLRGRWLELPRIQNVESFMVASFIIPIAMLSIFPHQEPRFIIPVLIPLVFLFAHWIKNSSNSNVVNITERRKANDKPNKNYKIGLKGVWYISNIILALFYGFVHQGGVLPLTFHLSRELKAKPYLTHIHYFSSYIYPLPTGLLHLRNTKKTYISNSGHKYVLTKDFFIHEFGSESVRSIYNNITATIEKCEENLLVKQIPYRLYYALPYSFYNEFTSLVFYNETKSLKFNLVKIIYPHISIEKLPLSNIQWNYLSLRTLENSTFNFAENLSNNIINFLKQFTLVLLQIEHINNR</sequence>
<evidence type="ECO:0000256" key="1">
    <source>
        <dbReference type="ARBA" id="ARBA00004477"/>
    </source>
</evidence>
<comment type="subcellular location">
    <subcellularLocation>
        <location evidence="1 11">Endoplasmic reticulum membrane</location>
        <topology evidence="1 11">Multi-pass membrane protein</topology>
    </subcellularLocation>
</comment>
<keyword evidence="6 11" id="KW-0812">Transmembrane</keyword>
<keyword evidence="4 11" id="KW-0328">Glycosyltransferase</keyword>
<feature type="transmembrane region" description="Helical" evidence="11">
    <location>
        <begin position="233"/>
        <end position="261"/>
    </location>
</feature>
<evidence type="ECO:0000256" key="5">
    <source>
        <dbReference type="ARBA" id="ARBA00022679"/>
    </source>
</evidence>
<dbReference type="GO" id="GO:0006506">
    <property type="term" value="P:GPI anchor biosynthetic process"/>
    <property type="evidence" value="ECO:0007669"/>
    <property type="project" value="UniProtKB-KW"/>
</dbReference>
<evidence type="ECO:0000256" key="9">
    <source>
        <dbReference type="ARBA" id="ARBA00023136"/>
    </source>
</evidence>
<dbReference type="RefSeq" id="XP_011501596.1">
    <property type="nucleotide sequence ID" value="XM_011503294.1"/>
</dbReference>
<accession>A0AAJ6YP13</accession>
<keyword evidence="7 11" id="KW-0256">Endoplasmic reticulum</keyword>
<evidence type="ECO:0000256" key="8">
    <source>
        <dbReference type="ARBA" id="ARBA00022989"/>
    </source>
</evidence>
<dbReference type="EC" id="2.4.1.-" evidence="11"/>
<evidence type="ECO:0000256" key="6">
    <source>
        <dbReference type="ARBA" id="ARBA00022692"/>
    </source>
</evidence>
<dbReference type="InterPro" id="IPR005599">
    <property type="entry name" value="GPI_mannosylTrfase"/>
</dbReference>
<feature type="transmembrane region" description="Helical" evidence="11">
    <location>
        <begin position="388"/>
        <end position="407"/>
    </location>
</feature>
<keyword evidence="3" id="KW-0337">GPI-anchor biosynthesis</keyword>
<gene>
    <name evidence="13" type="primary">LOC105365194</name>
</gene>
<evidence type="ECO:0000256" key="2">
    <source>
        <dbReference type="ARBA" id="ARBA00004687"/>
    </source>
</evidence>
<feature type="transmembrane region" description="Helical" evidence="11">
    <location>
        <begin position="413"/>
        <end position="429"/>
    </location>
</feature>
<keyword evidence="8 11" id="KW-1133">Transmembrane helix</keyword>
<dbReference type="CTD" id="19835548"/>
<evidence type="ECO:0000256" key="11">
    <source>
        <dbReference type="RuleBase" id="RU363075"/>
    </source>
</evidence>
<feature type="transmembrane region" description="Helical" evidence="11">
    <location>
        <begin position="461"/>
        <end position="480"/>
    </location>
</feature>
<proteinExistence type="inferred from homology"/>
<organism evidence="12 13">
    <name type="scientific">Ceratosolen solmsi marchali</name>
    <dbReference type="NCBI Taxonomy" id="326594"/>
    <lineage>
        <taxon>Eukaryota</taxon>
        <taxon>Metazoa</taxon>
        <taxon>Ecdysozoa</taxon>
        <taxon>Arthropoda</taxon>
        <taxon>Hexapoda</taxon>
        <taxon>Insecta</taxon>
        <taxon>Pterygota</taxon>
        <taxon>Neoptera</taxon>
        <taxon>Endopterygota</taxon>
        <taxon>Hymenoptera</taxon>
        <taxon>Apocrita</taxon>
        <taxon>Proctotrupomorpha</taxon>
        <taxon>Chalcidoidea</taxon>
        <taxon>Agaonidae</taxon>
        <taxon>Agaoninae</taxon>
        <taxon>Ceratosolen</taxon>
    </lineage>
</organism>
<feature type="transmembrane region" description="Helical" evidence="11">
    <location>
        <begin position="500"/>
        <end position="518"/>
    </location>
</feature>
<dbReference type="PANTHER" id="PTHR22760:SF3">
    <property type="entry name" value="GPI MANNOSYLTRANSFERASE 4"/>
    <property type="match status" value="1"/>
</dbReference>
<name>A0AAJ6YP13_9HYME</name>
<comment type="similarity">
    <text evidence="10">Belongs to the glycosyltransferase 22 family. PIGZ subfamily.</text>
</comment>
<dbReference type="Proteomes" id="UP000695007">
    <property type="component" value="Unplaced"/>
</dbReference>
<evidence type="ECO:0000313" key="12">
    <source>
        <dbReference type="Proteomes" id="UP000695007"/>
    </source>
</evidence>
<keyword evidence="12" id="KW-1185">Reference proteome</keyword>
<dbReference type="GO" id="GO:0000026">
    <property type="term" value="F:alpha-1,2-mannosyltransferase activity"/>
    <property type="evidence" value="ECO:0007669"/>
    <property type="project" value="TreeGrafter"/>
</dbReference>
<dbReference type="Pfam" id="PF03901">
    <property type="entry name" value="Glyco_transf_22"/>
    <property type="match status" value="1"/>
</dbReference>
<reference evidence="13" key="1">
    <citation type="submission" date="2025-08" db="UniProtKB">
        <authorList>
            <consortium name="RefSeq"/>
        </authorList>
    </citation>
    <scope>IDENTIFICATION</scope>
</reference>
<dbReference type="GO" id="GO:0005789">
    <property type="term" value="C:endoplasmic reticulum membrane"/>
    <property type="evidence" value="ECO:0007669"/>
    <property type="project" value="UniProtKB-SubCell"/>
</dbReference>
<keyword evidence="5" id="KW-0808">Transferase</keyword>